<feature type="region of interest" description="Disordered" evidence="1">
    <location>
        <begin position="1"/>
        <end position="84"/>
    </location>
</feature>
<gene>
    <name evidence="2" type="ORF">ACH5RR_018285</name>
</gene>
<evidence type="ECO:0000313" key="2">
    <source>
        <dbReference type="EMBL" id="KAL3520136.1"/>
    </source>
</evidence>
<protein>
    <submittedName>
        <fullName evidence="2">Uncharacterized protein</fullName>
    </submittedName>
</protein>
<proteinExistence type="predicted"/>
<accession>A0ABD2ZMP0</accession>
<name>A0ABD2ZMP0_9GENT</name>
<feature type="compositionally biased region" description="Basic and acidic residues" evidence="1">
    <location>
        <begin position="50"/>
        <end position="72"/>
    </location>
</feature>
<organism evidence="2 3">
    <name type="scientific">Cinchona calisaya</name>
    <dbReference type="NCBI Taxonomy" id="153742"/>
    <lineage>
        <taxon>Eukaryota</taxon>
        <taxon>Viridiplantae</taxon>
        <taxon>Streptophyta</taxon>
        <taxon>Embryophyta</taxon>
        <taxon>Tracheophyta</taxon>
        <taxon>Spermatophyta</taxon>
        <taxon>Magnoliopsida</taxon>
        <taxon>eudicotyledons</taxon>
        <taxon>Gunneridae</taxon>
        <taxon>Pentapetalae</taxon>
        <taxon>asterids</taxon>
        <taxon>lamiids</taxon>
        <taxon>Gentianales</taxon>
        <taxon>Rubiaceae</taxon>
        <taxon>Cinchonoideae</taxon>
        <taxon>Cinchoneae</taxon>
        <taxon>Cinchona</taxon>
    </lineage>
</organism>
<evidence type="ECO:0000256" key="1">
    <source>
        <dbReference type="SAM" id="MobiDB-lite"/>
    </source>
</evidence>
<sequence length="112" mass="12561">MDGNQTLAVQKPLVKGKEVVGQKSSKYPQVDPASGKDDQVDNTYEDLDDDHNKDTEAEASNRETFADRKDDNVDVNIDDESPNTDEMYALEFPAEISDIQTSNKLMEKIVHD</sequence>
<dbReference type="EMBL" id="JBJUIK010000008">
    <property type="protein sequence ID" value="KAL3520136.1"/>
    <property type="molecule type" value="Genomic_DNA"/>
</dbReference>
<evidence type="ECO:0000313" key="3">
    <source>
        <dbReference type="Proteomes" id="UP001630127"/>
    </source>
</evidence>
<dbReference type="AlphaFoldDB" id="A0ABD2ZMP0"/>
<dbReference type="Proteomes" id="UP001630127">
    <property type="component" value="Unassembled WGS sequence"/>
</dbReference>
<keyword evidence="3" id="KW-1185">Reference proteome</keyword>
<comment type="caution">
    <text evidence="2">The sequence shown here is derived from an EMBL/GenBank/DDBJ whole genome shotgun (WGS) entry which is preliminary data.</text>
</comment>
<reference evidence="2 3" key="1">
    <citation type="submission" date="2024-11" db="EMBL/GenBank/DDBJ databases">
        <title>A near-complete genome assembly of Cinchona calisaya.</title>
        <authorList>
            <person name="Lian D.C."/>
            <person name="Zhao X.W."/>
            <person name="Wei L."/>
        </authorList>
    </citation>
    <scope>NUCLEOTIDE SEQUENCE [LARGE SCALE GENOMIC DNA]</scope>
    <source>
        <tissue evidence="2">Nenye</tissue>
    </source>
</reference>